<dbReference type="PRINTS" id="PR00463">
    <property type="entry name" value="EP450I"/>
</dbReference>
<evidence type="ECO:0000256" key="1">
    <source>
        <dbReference type="ARBA" id="ARBA00001971"/>
    </source>
</evidence>
<comment type="similarity">
    <text evidence="2">Belongs to the cytochrome P450 family.</text>
</comment>
<dbReference type="EMBL" id="OOIL02002699">
    <property type="protein sequence ID" value="VFQ84350.1"/>
    <property type="molecule type" value="Genomic_DNA"/>
</dbReference>
<dbReference type="GO" id="GO:0020037">
    <property type="term" value="F:heme binding"/>
    <property type="evidence" value="ECO:0007669"/>
    <property type="project" value="InterPro"/>
</dbReference>
<accession>A0A484M672</accession>
<evidence type="ECO:0000256" key="2">
    <source>
        <dbReference type="ARBA" id="ARBA00010617"/>
    </source>
</evidence>
<dbReference type="PRINTS" id="PR00385">
    <property type="entry name" value="P450"/>
</dbReference>
<dbReference type="PANTHER" id="PTHR47944">
    <property type="entry name" value="CYTOCHROME P450 98A9"/>
    <property type="match status" value="1"/>
</dbReference>
<keyword evidence="6" id="KW-0408">Iron</keyword>
<sequence>MVAPRVGVDRFDRLALDSLPPPGQCPVRFSKHWLAGGSDTSAASVEWAFQELLRNPSVIERATEELDRVIGRERWVEEKHFPQLPYVEAIIRETFRLHPLGTLLPPHYSMEDCNVAVARGTTVLVNVWSIGRNPKVWERAEEFYPERF</sequence>
<protein>
    <submittedName>
        <fullName evidence="8">Uncharacterized protein</fullName>
    </submittedName>
</protein>
<proteinExistence type="inferred from homology"/>
<dbReference type="GO" id="GO:0016705">
    <property type="term" value="F:oxidoreductase activity, acting on paired donors, with incorporation or reduction of molecular oxygen"/>
    <property type="evidence" value="ECO:0007669"/>
    <property type="project" value="InterPro"/>
</dbReference>
<evidence type="ECO:0000256" key="4">
    <source>
        <dbReference type="ARBA" id="ARBA00022723"/>
    </source>
</evidence>
<dbReference type="GO" id="GO:0005506">
    <property type="term" value="F:iron ion binding"/>
    <property type="evidence" value="ECO:0007669"/>
    <property type="project" value="InterPro"/>
</dbReference>
<dbReference type="InterPro" id="IPR002401">
    <property type="entry name" value="Cyt_P450_E_grp-I"/>
</dbReference>
<evidence type="ECO:0000256" key="6">
    <source>
        <dbReference type="ARBA" id="ARBA00023004"/>
    </source>
</evidence>
<keyword evidence="7" id="KW-0503">Monooxygenase</keyword>
<dbReference type="AlphaFoldDB" id="A0A484M672"/>
<name>A0A484M672_9ASTE</name>
<dbReference type="InterPro" id="IPR036396">
    <property type="entry name" value="Cyt_P450_sf"/>
</dbReference>
<keyword evidence="4" id="KW-0479">Metal-binding</keyword>
<keyword evidence="9" id="KW-1185">Reference proteome</keyword>
<dbReference type="OrthoDB" id="2789670at2759"/>
<comment type="cofactor">
    <cofactor evidence="1">
        <name>heme</name>
        <dbReference type="ChEBI" id="CHEBI:30413"/>
    </cofactor>
</comment>
<reference evidence="8 9" key="1">
    <citation type="submission" date="2018-04" db="EMBL/GenBank/DDBJ databases">
        <authorList>
            <person name="Vogel A."/>
        </authorList>
    </citation>
    <scope>NUCLEOTIDE SEQUENCE [LARGE SCALE GENOMIC DNA]</scope>
</reference>
<keyword evidence="5" id="KW-0560">Oxidoreductase</keyword>
<evidence type="ECO:0000256" key="3">
    <source>
        <dbReference type="ARBA" id="ARBA00022617"/>
    </source>
</evidence>
<evidence type="ECO:0000313" key="8">
    <source>
        <dbReference type="EMBL" id="VFQ84350.1"/>
    </source>
</evidence>
<gene>
    <name evidence="8" type="ORF">CCAM_LOCUS26126</name>
</gene>
<dbReference type="GO" id="GO:0004497">
    <property type="term" value="F:monooxygenase activity"/>
    <property type="evidence" value="ECO:0007669"/>
    <property type="project" value="UniProtKB-KW"/>
</dbReference>
<evidence type="ECO:0000256" key="5">
    <source>
        <dbReference type="ARBA" id="ARBA00023002"/>
    </source>
</evidence>
<dbReference type="PANTHER" id="PTHR47944:SF5">
    <property type="entry name" value="CYTOCHROME P450 71A1-LIKE"/>
    <property type="match status" value="1"/>
</dbReference>
<dbReference type="Gene3D" id="1.10.630.10">
    <property type="entry name" value="Cytochrome P450"/>
    <property type="match status" value="1"/>
</dbReference>
<dbReference type="Proteomes" id="UP000595140">
    <property type="component" value="Unassembled WGS sequence"/>
</dbReference>
<evidence type="ECO:0000313" key="9">
    <source>
        <dbReference type="Proteomes" id="UP000595140"/>
    </source>
</evidence>
<evidence type="ECO:0000256" key="7">
    <source>
        <dbReference type="ARBA" id="ARBA00023033"/>
    </source>
</evidence>
<dbReference type="SUPFAM" id="SSF48264">
    <property type="entry name" value="Cytochrome P450"/>
    <property type="match status" value="1"/>
</dbReference>
<organism evidence="8 9">
    <name type="scientific">Cuscuta campestris</name>
    <dbReference type="NCBI Taxonomy" id="132261"/>
    <lineage>
        <taxon>Eukaryota</taxon>
        <taxon>Viridiplantae</taxon>
        <taxon>Streptophyta</taxon>
        <taxon>Embryophyta</taxon>
        <taxon>Tracheophyta</taxon>
        <taxon>Spermatophyta</taxon>
        <taxon>Magnoliopsida</taxon>
        <taxon>eudicotyledons</taxon>
        <taxon>Gunneridae</taxon>
        <taxon>Pentapetalae</taxon>
        <taxon>asterids</taxon>
        <taxon>lamiids</taxon>
        <taxon>Solanales</taxon>
        <taxon>Convolvulaceae</taxon>
        <taxon>Cuscuteae</taxon>
        <taxon>Cuscuta</taxon>
        <taxon>Cuscuta subgen. Grammica</taxon>
        <taxon>Cuscuta sect. Cleistogrammica</taxon>
    </lineage>
</organism>
<dbReference type="InterPro" id="IPR001128">
    <property type="entry name" value="Cyt_P450"/>
</dbReference>
<dbReference type="Pfam" id="PF00067">
    <property type="entry name" value="p450"/>
    <property type="match status" value="1"/>
</dbReference>
<keyword evidence="3" id="KW-0349">Heme</keyword>